<gene>
    <name evidence="1" type="ORF">SCHCODRAFT_84903</name>
</gene>
<dbReference type="AlphaFoldDB" id="D8Q2Q6"/>
<proteinExistence type="predicted"/>
<dbReference type="InParanoid" id="D8Q2Q6"/>
<dbReference type="EMBL" id="GL377305">
    <property type="protein sequence ID" value="EFI98171.1"/>
    <property type="molecule type" value="Genomic_DNA"/>
</dbReference>
<organism evidence="2">
    <name type="scientific">Schizophyllum commune (strain H4-8 / FGSC 9210)</name>
    <name type="common">Split gill fungus</name>
    <dbReference type="NCBI Taxonomy" id="578458"/>
    <lineage>
        <taxon>Eukaryota</taxon>
        <taxon>Fungi</taxon>
        <taxon>Dikarya</taxon>
        <taxon>Basidiomycota</taxon>
        <taxon>Agaricomycotina</taxon>
        <taxon>Agaricomycetes</taxon>
        <taxon>Agaricomycetidae</taxon>
        <taxon>Agaricales</taxon>
        <taxon>Schizophyllaceae</taxon>
        <taxon>Schizophyllum</taxon>
    </lineage>
</organism>
<evidence type="ECO:0000313" key="1">
    <source>
        <dbReference type="EMBL" id="EFI98171.1"/>
    </source>
</evidence>
<dbReference type="VEuPathDB" id="FungiDB:SCHCODRAFT_02496609"/>
<accession>D8Q2Q6</accession>
<reference evidence="1 2" key="1">
    <citation type="journal article" date="2010" name="Nat. Biotechnol.">
        <title>Genome sequence of the model mushroom Schizophyllum commune.</title>
        <authorList>
            <person name="Ohm R.A."/>
            <person name="de Jong J.F."/>
            <person name="Lugones L.G."/>
            <person name="Aerts A."/>
            <person name="Kothe E."/>
            <person name="Stajich J.E."/>
            <person name="de Vries R.P."/>
            <person name="Record E."/>
            <person name="Levasseur A."/>
            <person name="Baker S.E."/>
            <person name="Bartholomew K.A."/>
            <person name="Coutinho P.M."/>
            <person name="Erdmann S."/>
            <person name="Fowler T.J."/>
            <person name="Gathman A.C."/>
            <person name="Lombard V."/>
            <person name="Henrissat B."/>
            <person name="Knabe N."/>
            <person name="Kuees U."/>
            <person name="Lilly W.W."/>
            <person name="Lindquist E."/>
            <person name="Lucas S."/>
            <person name="Magnuson J.K."/>
            <person name="Piumi F."/>
            <person name="Raudaskoski M."/>
            <person name="Salamov A."/>
            <person name="Schmutz J."/>
            <person name="Schwarze F.W.M.R."/>
            <person name="vanKuyk P.A."/>
            <person name="Horton J.S."/>
            <person name="Grigoriev I.V."/>
            <person name="Woesten H.A.B."/>
        </authorList>
    </citation>
    <scope>NUCLEOTIDE SEQUENCE [LARGE SCALE GENOMIC DNA]</scope>
    <source>
        <strain evidence="2">H4-8 / FGSC 9210</strain>
    </source>
</reference>
<sequence length="86" mass="9452">MPALPKAINAEIWLSPSFSTRQPAACRIPSALKRPKTGFGGYRAIFCDTQAAGGMRAAPRARYANFQFCSYRSTPSTTLRRTKGRP</sequence>
<dbReference type="Proteomes" id="UP000007431">
    <property type="component" value="Unassembled WGS sequence"/>
</dbReference>
<protein>
    <submittedName>
        <fullName evidence="1">Expressed protein</fullName>
    </submittedName>
</protein>
<name>D8Q2Q6_SCHCM</name>
<evidence type="ECO:0000313" key="2">
    <source>
        <dbReference type="Proteomes" id="UP000007431"/>
    </source>
</evidence>
<dbReference type="HOGENOM" id="CLU_2499153_0_0_1"/>
<keyword evidence="2" id="KW-1185">Reference proteome</keyword>